<name>A0A6A6GR36_9PEZI</name>
<dbReference type="InterPro" id="IPR002347">
    <property type="entry name" value="SDR_fam"/>
</dbReference>
<proteinExistence type="predicted"/>
<protein>
    <recommendedName>
        <fullName evidence="3">Short-chain dehydrogenase</fullName>
    </recommendedName>
</protein>
<dbReference type="Pfam" id="PF00106">
    <property type="entry name" value="adh_short"/>
    <property type="match status" value="1"/>
</dbReference>
<gene>
    <name evidence="1" type="ORF">BDZ85DRAFT_278059</name>
</gene>
<keyword evidence="2" id="KW-1185">Reference proteome</keyword>
<organism evidence="1 2">
    <name type="scientific">Elsinoe ampelina</name>
    <dbReference type="NCBI Taxonomy" id="302913"/>
    <lineage>
        <taxon>Eukaryota</taxon>
        <taxon>Fungi</taxon>
        <taxon>Dikarya</taxon>
        <taxon>Ascomycota</taxon>
        <taxon>Pezizomycotina</taxon>
        <taxon>Dothideomycetes</taxon>
        <taxon>Dothideomycetidae</taxon>
        <taxon>Myriangiales</taxon>
        <taxon>Elsinoaceae</taxon>
        <taxon>Elsinoe</taxon>
    </lineage>
</organism>
<dbReference type="Proteomes" id="UP000799538">
    <property type="component" value="Unassembled WGS sequence"/>
</dbReference>
<dbReference type="AlphaFoldDB" id="A0A6A6GR36"/>
<evidence type="ECO:0000313" key="1">
    <source>
        <dbReference type="EMBL" id="KAF2228195.1"/>
    </source>
</evidence>
<dbReference type="Gene3D" id="3.40.50.720">
    <property type="entry name" value="NAD(P)-binding Rossmann-like Domain"/>
    <property type="match status" value="1"/>
</dbReference>
<sequence>MTTEQDLPPRTVSWHPWQFLATSRNINVVRAFLSNSADPAVKRTIHDVSTNASHVLYPFLSLYGATKGAFSSWLRHVAQEHQDKGVRVHSFNPGTVLTDPARDAGLDEGSLDWDDVSLPAGLAVWLASEQGAFLQGSFVMNSWDVGELEGLKGAFERDEGLGRVVLKVQ</sequence>
<reference evidence="2" key="1">
    <citation type="journal article" date="2020" name="Stud. Mycol.">
        <title>101 Dothideomycetes genomes: A test case for predicting lifestyles and emergence of pathogens.</title>
        <authorList>
            <person name="Haridas S."/>
            <person name="Albert R."/>
            <person name="Binder M."/>
            <person name="Bloem J."/>
            <person name="LaButti K."/>
            <person name="Salamov A."/>
            <person name="Andreopoulos B."/>
            <person name="Baker S."/>
            <person name="Barry K."/>
            <person name="Bills G."/>
            <person name="Bluhm B."/>
            <person name="Cannon C."/>
            <person name="Castanera R."/>
            <person name="Culley D."/>
            <person name="Daum C."/>
            <person name="Ezra D."/>
            <person name="Gonzalez J."/>
            <person name="Henrissat B."/>
            <person name="Kuo A."/>
            <person name="Liang C."/>
            <person name="Lipzen A."/>
            <person name="Lutzoni F."/>
            <person name="Magnuson J."/>
            <person name="Mondo S."/>
            <person name="Nolan M."/>
            <person name="Ohm R."/>
            <person name="Pangilinan J."/>
            <person name="Park H.-J."/>
            <person name="Ramirez L."/>
            <person name="Alfaro M."/>
            <person name="Sun H."/>
            <person name="Tritt A."/>
            <person name="Yoshinaga Y."/>
            <person name="Zwiers L.-H."/>
            <person name="Turgeon B."/>
            <person name="Goodwin S."/>
            <person name="Spatafora J."/>
            <person name="Crous P."/>
            <person name="Grigoriev I."/>
        </authorList>
    </citation>
    <scope>NUCLEOTIDE SEQUENCE [LARGE SCALE GENOMIC DNA]</scope>
    <source>
        <strain evidence="2">CECT 20119</strain>
    </source>
</reference>
<dbReference type="OrthoDB" id="1933717at2759"/>
<dbReference type="SUPFAM" id="SSF51735">
    <property type="entry name" value="NAD(P)-binding Rossmann-fold domains"/>
    <property type="match status" value="1"/>
</dbReference>
<evidence type="ECO:0008006" key="3">
    <source>
        <dbReference type="Google" id="ProtNLM"/>
    </source>
</evidence>
<dbReference type="EMBL" id="ML992501">
    <property type="protein sequence ID" value="KAF2228195.1"/>
    <property type="molecule type" value="Genomic_DNA"/>
</dbReference>
<dbReference type="CDD" id="cd05233">
    <property type="entry name" value="SDR_c"/>
    <property type="match status" value="1"/>
</dbReference>
<evidence type="ECO:0000313" key="2">
    <source>
        <dbReference type="Proteomes" id="UP000799538"/>
    </source>
</evidence>
<dbReference type="InterPro" id="IPR036291">
    <property type="entry name" value="NAD(P)-bd_dom_sf"/>
</dbReference>
<accession>A0A6A6GR36</accession>